<keyword evidence="12" id="KW-1185">Reference proteome</keyword>
<dbReference type="InterPro" id="IPR001128">
    <property type="entry name" value="Cyt_P450"/>
</dbReference>
<dbReference type="PRINTS" id="PR00385">
    <property type="entry name" value="P450"/>
</dbReference>
<evidence type="ECO:0000256" key="1">
    <source>
        <dbReference type="ARBA" id="ARBA00001971"/>
    </source>
</evidence>
<dbReference type="Proteomes" id="UP000326565">
    <property type="component" value="Unassembled WGS sequence"/>
</dbReference>
<dbReference type="EMBL" id="ML732336">
    <property type="protein sequence ID" value="KAB8069547.1"/>
    <property type="molecule type" value="Genomic_DNA"/>
</dbReference>
<keyword evidence="10" id="KW-0472">Membrane</keyword>
<evidence type="ECO:0000313" key="12">
    <source>
        <dbReference type="Proteomes" id="UP000326565"/>
    </source>
</evidence>
<organism evidence="11 12">
    <name type="scientific">Aspergillus leporis</name>
    <dbReference type="NCBI Taxonomy" id="41062"/>
    <lineage>
        <taxon>Eukaryota</taxon>
        <taxon>Fungi</taxon>
        <taxon>Dikarya</taxon>
        <taxon>Ascomycota</taxon>
        <taxon>Pezizomycotina</taxon>
        <taxon>Eurotiomycetes</taxon>
        <taxon>Eurotiomycetidae</taxon>
        <taxon>Eurotiales</taxon>
        <taxon>Aspergillaceae</taxon>
        <taxon>Aspergillus</taxon>
        <taxon>Aspergillus subgen. Circumdati</taxon>
    </lineage>
</organism>
<evidence type="ECO:0000313" key="11">
    <source>
        <dbReference type="EMBL" id="KAB8069547.1"/>
    </source>
</evidence>
<evidence type="ECO:0000256" key="6">
    <source>
        <dbReference type="ARBA" id="ARBA00023004"/>
    </source>
</evidence>
<keyword evidence="7 9" id="KW-0503">Monooxygenase</keyword>
<dbReference type="InterPro" id="IPR036396">
    <property type="entry name" value="Cyt_P450_sf"/>
</dbReference>
<comment type="similarity">
    <text evidence="2 9">Belongs to the cytochrome P450 family.</text>
</comment>
<sequence length="532" mass="59350">MIITMNSLYVLILLAGAFGLYYVLLKSKTSRSLPLPPGPKGLPIIGNIGNDLPPGGGKDWEHWLKHKELYGPISSVTTAGHTLIILNDVKVAIELLEKRSARYSSRPRMVMASELAGADIFVTMKNDPTTVRGHRKRMHLQLGSEHALSSYYPQLDVEVRRFLLRTLQKPEKLIDHIHTAVAGIILKITYDYTVEPSGRDPLIRLVEKAAEGFGIINQPGAWLVDSIPALKYLPSWLPVAGFKQQAREYRRRFDALADRPFAFVRHQMKEQHFEPSFVSKQIKQAGAQLSPEEEEEIKHSAAAAYMAGYDTTASTISSFFLAMALYRDAQHKAQEEIDRVVGTRLPTPEDRANLPYINALFNEVLRWNPVVQIGIMHSATKDDIYEGYSIPKGVPVVPNIWALTHDPDVYSDPMSFSPERFLDSDGHIPERDPHTLAFGFGRRICPGRVLADLNNFLMISQSLAVFRIGKAVKDGKEIDPIVDYQPGIVGHLSAFEISIQPRTAEYGALIHSVATEHPLSHGDSAVLENITV</sequence>
<dbReference type="InterPro" id="IPR017972">
    <property type="entry name" value="Cyt_P450_CS"/>
</dbReference>
<evidence type="ECO:0000256" key="9">
    <source>
        <dbReference type="RuleBase" id="RU000461"/>
    </source>
</evidence>
<dbReference type="Pfam" id="PF00067">
    <property type="entry name" value="p450"/>
    <property type="match status" value="1"/>
</dbReference>
<dbReference type="InterPro" id="IPR002401">
    <property type="entry name" value="Cyt_P450_E_grp-I"/>
</dbReference>
<dbReference type="Gene3D" id="1.10.630.10">
    <property type="entry name" value="Cytochrome P450"/>
    <property type="match status" value="1"/>
</dbReference>
<feature type="binding site" description="axial binding residue" evidence="8">
    <location>
        <position position="445"/>
    </location>
    <ligand>
        <name>heme</name>
        <dbReference type="ChEBI" id="CHEBI:30413"/>
    </ligand>
    <ligandPart>
        <name>Fe</name>
        <dbReference type="ChEBI" id="CHEBI:18248"/>
    </ligandPart>
</feature>
<dbReference type="GO" id="GO:0004497">
    <property type="term" value="F:monooxygenase activity"/>
    <property type="evidence" value="ECO:0007669"/>
    <property type="project" value="UniProtKB-KW"/>
</dbReference>
<evidence type="ECO:0000256" key="3">
    <source>
        <dbReference type="ARBA" id="ARBA00022617"/>
    </source>
</evidence>
<keyword evidence="3 8" id="KW-0349">Heme</keyword>
<dbReference type="PANTHER" id="PTHR46300:SF7">
    <property type="entry name" value="P450, PUTATIVE (EUROFUNG)-RELATED"/>
    <property type="match status" value="1"/>
</dbReference>
<evidence type="ECO:0000256" key="5">
    <source>
        <dbReference type="ARBA" id="ARBA00023002"/>
    </source>
</evidence>
<dbReference type="GO" id="GO:0020037">
    <property type="term" value="F:heme binding"/>
    <property type="evidence" value="ECO:0007669"/>
    <property type="project" value="InterPro"/>
</dbReference>
<dbReference type="OrthoDB" id="2789670at2759"/>
<dbReference type="PROSITE" id="PS00086">
    <property type="entry name" value="CYTOCHROME_P450"/>
    <property type="match status" value="1"/>
</dbReference>
<evidence type="ECO:0000256" key="8">
    <source>
        <dbReference type="PIRSR" id="PIRSR602401-1"/>
    </source>
</evidence>
<name>A0A5N5WPA7_9EURO</name>
<keyword evidence="4 8" id="KW-0479">Metal-binding</keyword>
<evidence type="ECO:0000256" key="2">
    <source>
        <dbReference type="ARBA" id="ARBA00010617"/>
    </source>
</evidence>
<gene>
    <name evidence="11" type="ORF">BDV29DRAFT_48188</name>
</gene>
<dbReference type="GO" id="GO:0016705">
    <property type="term" value="F:oxidoreductase activity, acting on paired donors, with incorporation or reduction of molecular oxygen"/>
    <property type="evidence" value="ECO:0007669"/>
    <property type="project" value="InterPro"/>
</dbReference>
<dbReference type="InterPro" id="IPR050364">
    <property type="entry name" value="Cytochrome_P450_fung"/>
</dbReference>
<reference evidence="11 12" key="1">
    <citation type="submission" date="2019-04" db="EMBL/GenBank/DDBJ databases">
        <title>Friends and foes A comparative genomics study of 23 Aspergillus species from section Flavi.</title>
        <authorList>
            <consortium name="DOE Joint Genome Institute"/>
            <person name="Kjaerbolling I."/>
            <person name="Vesth T."/>
            <person name="Frisvad J.C."/>
            <person name="Nybo J.L."/>
            <person name="Theobald S."/>
            <person name="Kildgaard S."/>
            <person name="Isbrandt T."/>
            <person name="Kuo A."/>
            <person name="Sato A."/>
            <person name="Lyhne E.K."/>
            <person name="Kogle M.E."/>
            <person name="Wiebenga A."/>
            <person name="Kun R.S."/>
            <person name="Lubbers R.J."/>
            <person name="Makela M.R."/>
            <person name="Barry K."/>
            <person name="Chovatia M."/>
            <person name="Clum A."/>
            <person name="Daum C."/>
            <person name="Haridas S."/>
            <person name="He G."/>
            <person name="LaButti K."/>
            <person name="Lipzen A."/>
            <person name="Mondo S."/>
            <person name="Riley R."/>
            <person name="Salamov A."/>
            <person name="Simmons B.A."/>
            <person name="Magnuson J.K."/>
            <person name="Henrissat B."/>
            <person name="Mortensen U.H."/>
            <person name="Larsen T.O."/>
            <person name="Devries R.P."/>
            <person name="Grigoriev I.V."/>
            <person name="Machida M."/>
            <person name="Baker S.E."/>
            <person name="Andersen M.R."/>
        </authorList>
    </citation>
    <scope>NUCLEOTIDE SEQUENCE [LARGE SCALE GENOMIC DNA]</scope>
    <source>
        <strain evidence="11 12">CBS 151.66</strain>
    </source>
</reference>
<accession>A0A5N5WPA7</accession>
<keyword evidence="5 9" id="KW-0560">Oxidoreductase</keyword>
<keyword evidence="10" id="KW-1133">Transmembrane helix</keyword>
<keyword evidence="10" id="KW-0812">Transmembrane</keyword>
<evidence type="ECO:0000256" key="7">
    <source>
        <dbReference type="ARBA" id="ARBA00023033"/>
    </source>
</evidence>
<proteinExistence type="inferred from homology"/>
<keyword evidence="6 8" id="KW-0408">Iron</keyword>
<evidence type="ECO:0000256" key="4">
    <source>
        <dbReference type="ARBA" id="ARBA00022723"/>
    </source>
</evidence>
<dbReference type="CDD" id="cd11065">
    <property type="entry name" value="CYP64-like"/>
    <property type="match status" value="1"/>
</dbReference>
<protein>
    <submittedName>
        <fullName evidence="11">Cytochrome P450</fullName>
    </submittedName>
</protein>
<dbReference type="PRINTS" id="PR00463">
    <property type="entry name" value="EP450I"/>
</dbReference>
<dbReference type="SUPFAM" id="SSF48264">
    <property type="entry name" value="Cytochrome P450"/>
    <property type="match status" value="1"/>
</dbReference>
<feature type="transmembrane region" description="Helical" evidence="10">
    <location>
        <begin position="6"/>
        <end position="25"/>
    </location>
</feature>
<dbReference type="AlphaFoldDB" id="A0A5N5WPA7"/>
<dbReference type="PANTHER" id="PTHR46300">
    <property type="entry name" value="P450, PUTATIVE (EUROFUNG)-RELATED-RELATED"/>
    <property type="match status" value="1"/>
</dbReference>
<comment type="cofactor">
    <cofactor evidence="1 8">
        <name>heme</name>
        <dbReference type="ChEBI" id="CHEBI:30413"/>
    </cofactor>
</comment>
<evidence type="ECO:0000256" key="10">
    <source>
        <dbReference type="SAM" id="Phobius"/>
    </source>
</evidence>
<dbReference type="GO" id="GO:0005506">
    <property type="term" value="F:iron ion binding"/>
    <property type="evidence" value="ECO:0007669"/>
    <property type="project" value="InterPro"/>
</dbReference>